<dbReference type="AlphaFoldDB" id="A0AAU9JME6"/>
<gene>
    <name evidence="2" type="ORF">BSTOLATCC_MIC38638</name>
</gene>
<keyword evidence="1" id="KW-1133">Transmembrane helix</keyword>
<evidence type="ECO:0000256" key="1">
    <source>
        <dbReference type="SAM" id="Phobius"/>
    </source>
</evidence>
<dbReference type="Proteomes" id="UP001162131">
    <property type="component" value="Unassembled WGS sequence"/>
</dbReference>
<keyword evidence="3" id="KW-1185">Reference proteome</keyword>
<keyword evidence="1" id="KW-0472">Membrane</keyword>
<evidence type="ECO:0000313" key="3">
    <source>
        <dbReference type="Proteomes" id="UP001162131"/>
    </source>
</evidence>
<protein>
    <submittedName>
        <fullName evidence="2">Uncharacterized protein</fullName>
    </submittedName>
</protein>
<accession>A0AAU9JME6</accession>
<organism evidence="2 3">
    <name type="scientific">Blepharisma stoltei</name>
    <dbReference type="NCBI Taxonomy" id="1481888"/>
    <lineage>
        <taxon>Eukaryota</taxon>
        <taxon>Sar</taxon>
        <taxon>Alveolata</taxon>
        <taxon>Ciliophora</taxon>
        <taxon>Postciliodesmatophora</taxon>
        <taxon>Heterotrichea</taxon>
        <taxon>Heterotrichida</taxon>
        <taxon>Blepharismidae</taxon>
        <taxon>Blepharisma</taxon>
    </lineage>
</organism>
<sequence>MSEEVKEESSYSTYWKVAKSLFTPVKEPAPIEELMKKERWRFALGYSVTFFAIPIFTITNGWAFKKFCGFHARLLRLQHKSPTQLALLSIFFATVYTSLAIPFYYKGLLRIFGLTELYDMAGVFSEYYLDGGFNETNETKNNEETEKKS</sequence>
<keyword evidence="1" id="KW-0812">Transmembrane</keyword>
<comment type="caution">
    <text evidence="2">The sequence shown here is derived from an EMBL/GenBank/DDBJ whole genome shotgun (WGS) entry which is preliminary data.</text>
</comment>
<feature type="transmembrane region" description="Helical" evidence="1">
    <location>
        <begin position="43"/>
        <end position="64"/>
    </location>
</feature>
<name>A0AAU9JME6_9CILI</name>
<proteinExistence type="predicted"/>
<feature type="transmembrane region" description="Helical" evidence="1">
    <location>
        <begin position="85"/>
        <end position="105"/>
    </location>
</feature>
<dbReference type="EMBL" id="CAJZBQ010000038">
    <property type="protein sequence ID" value="CAG9325380.1"/>
    <property type="molecule type" value="Genomic_DNA"/>
</dbReference>
<evidence type="ECO:0000313" key="2">
    <source>
        <dbReference type="EMBL" id="CAG9325380.1"/>
    </source>
</evidence>
<reference evidence="2" key="1">
    <citation type="submission" date="2021-09" db="EMBL/GenBank/DDBJ databases">
        <authorList>
            <consortium name="AG Swart"/>
            <person name="Singh M."/>
            <person name="Singh A."/>
            <person name="Seah K."/>
            <person name="Emmerich C."/>
        </authorList>
    </citation>
    <scope>NUCLEOTIDE SEQUENCE</scope>
    <source>
        <strain evidence="2">ATCC30299</strain>
    </source>
</reference>